<gene>
    <name evidence="8" type="ORF">FIBSPDRAFT_836135</name>
</gene>
<feature type="compositionally biased region" description="Low complexity" evidence="6">
    <location>
        <begin position="301"/>
        <end position="311"/>
    </location>
</feature>
<dbReference type="GO" id="GO:0016251">
    <property type="term" value="F:RNA polymerase II general transcription initiation factor activity"/>
    <property type="evidence" value="ECO:0007669"/>
    <property type="project" value="TreeGrafter"/>
</dbReference>
<comment type="subcellular location">
    <subcellularLocation>
        <location evidence="1">Nucleus</location>
    </subcellularLocation>
</comment>
<evidence type="ECO:0000313" key="9">
    <source>
        <dbReference type="Proteomes" id="UP000076532"/>
    </source>
</evidence>
<evidence type="ECO:0000256" key="3">
    <source>
        <dbReference type="ARBA" id="ARBA00023015"/>
    </source>
</evidence>
<feature type="region of interest" description="Disordered" evidence="6">
    <location>
        <begin position="427"/>
        <end position="479"/>
    </location>
</feature>
<dbReference type="STRING" id="436010.A0A166BG89"/>
<reference evidence="8 9" key="1">
    <citation type="journal article" date="2016" name="Mol. Biol. Evol.">
        <title>Comparative Genomics of Early-Diverging Mushroom-Forming Fungi Provides Insights into the Origins of Lignocellulose Decay Capabilities.</title>
        <authorList>
            <person name="Nagy L.G."/>
            <person name="Riley R."/>
            <person name="Tritt A."/>
            <person name="Adam C."/>
            <person name="Daum C."/>
            <person name="Floudas D."/>
            <person name="Sun H."/>
            <person name="Yadav J.S."/>
            <person name="Pangilinan J."/>
            <person name="Larsson K.H."/>
            <person name="Matsuura K."/>
            <person name="Barry K."/>
            <person name="Labutti K."/>
            <person name="Kuo R."/>
            <person name="Ohm R.A."/>
            <person name="Bhattacharya S.S."/>
            <person name="Shirouzu T."/>
            <person name="Yoshinaga Y."/>
            <person name="Martin F.M."/>
            <person name="Grigoriev I.V."/>
            <person name="Hibbett D.S."/>
        </authorList>
    </citation>
    <scope>NUCLEOTIDE SEQUENCE [LARGE SCALE GENOMIC DNA]</scope>
    <source>
        <strain evidence="8 9">CBS 109695</strain>
    </source>
</reference>
<dbReference type="PANTHER" id="PTHR12228">
    <property type="entry name" value="TRANSCRIPTION INITIATION FACTOR TFIID 55 KD SUBUNIT-RELATED"/>
    <property type="match status" value="1"/>
</dbReference>
<evidence type="ECO:0000256" key="4">
    <source>
        <dbReference type="ARBA" id="ARBA00023163"/>
    </source>
</evidence>
<dbReference type="GO" id="GO:0005669">
    <property type="term" value="C:transcription factor TFIID complex"/>
    <property type="evidence" value="ECO:0007669"/>
    <property type="project" value="InterPro"/>
</dbReference>
<dbReference type="GO" id="GO:0051123">
    <property type="term" value="P:RNA polymerase II preinitiation complex assembly"/>
    <property type="evidence" value="ECO:0007669"/>
    <property type="project" value="TreeGrafter"/>
</dbReference>
<evidence type="ECO:0000256" key="1">
    <source>
        <dbReference type="ARBA" id="ARBA00004123"/>
    </source>
</evidence>
<dbReference type="EMBL" id="KV417645">
    <property type="protein sequence ID" value="KZP12616.1"/>
    <property type="molecule type" value="Genomic_DNA"/>
</dbReference>
<feature type="compositionally biased region" description="Acidic residues" evidence="6">
    <location>
        <begin position="454"/>
        <end position="479"/>
    </location>
</feature>
<feature type="compositionally biased region" description="Low complexity" evidence="6">
    <location>
        <begin position="15"/>
        <end position="25"/>
    </location>
</feature>
<evidence type="ECO:0000259" key="7">
    <source>
        <dbReference type="SMART" id="SM01370"/>
    </source>
</evidence>
<protein>
    <recommendedName>
        <fullName evidence="7">TAFII55 protein conserved region domain-containing protein</fullName>
    </recommendedName>
</protein>
<feature type="compositionally biased region" description="Basic and acidic residues" evidence="6">
    <location>
        <begin position="427"/>
        <end position="445"/>
    </location>
</feature>
<sequence>MDDDLIIVDDEEDMAGPSAAGPSSAIESPYNLAGRIRTRPLRTAAEHAMATNFRHRDSSDDGHDGSRATRASTLRQRPTTKLKLKLSEKAAAQAPGMSFLGAFDRELDSDDEDLAFEEQFILRMPLGEDCEKLRKMVSTREVGNDVWFKFKDSRRAVFHVGNSSYSSKLVDMPCIIESHKTLDNKQMFKVADICQMLVVDKKIESEDVISRNKNLNIDEFIWPHGITPPLHHVRKRRFRKRVNKRTIESVEEEVERLLGEDALASEVKYDILENVNPDLSDSEFLERDEPLDEPTPFVGSDAGDAPTPGALGDDGDDGEEQSGSEVEGDIDEELAAELDLALGDDDETGQGDDEDEEDDDDESDEEEDEDEDDEDVQARKLVSEEITDLEAAVRKKRNEIASSANSLIKRRFEDALKKLTADLDMKLAQRDEMKEQQRLKKEGVVPRDPNAGDTDGDGEGPGEDADLFGDDEGSDMDVS</sequence>
<feature type="region of interest" description="Disordered" evidence="6">
    <location>
        <begin position="50"/>
        <end position="81"/>
    </location>
</feature>
<dbReference type="OrthoDB" id="153872at2759"/>
<dbReference type="AlphaFoldDB" id="A0A166BG89"/>
<dbReference type="InterPro" id="IPR037817">
    <property type="entry name" value="TAF7"/>
</dbReference>
<keyword evidence="4" id="KW-0804">Transcription</keyword>
<comment type="similarity">
    <text evidence="2">Belongs to the TAF7 family.</text>
</comment>
<feature type="compositionally biased region" description="Basic and acidic residues" evidence="6">
    <location>
        <begin position="54"/>
        <end position="67"/>
    </location>
</feature>
<dbReference type="Pfam" id="PF04658">
    <property type="entry name" value="TAFII55_N"/>
    <property type="match status" value="1"/>
</dbReference>
<dbReference type="SMART" id="SM01370">
    <property type="entry name" value="TAFII55_N"/>
    <property type="match status" value="1"/>
</dbReference>
<dbReference type="CDD" id="cd08047">
    <property type="entry name" value="TAF7"/>
    <property type="match status" value="1"/>
</dbReference>
<evidence type="ECO:0000256" key="2">
    <source>
        <dbReference type="ARBA" id="ARBA00009368"/>
    </source>
</evidence>
<feature type="domain" description="TAFII55 protein conserved region" evidence="7">
    <location>
        <begin position="116"/>
        <end position="266"/>
    </location>
</feature>
<evidence type="ECO:0000256" key="6">
    <source>
        <dbReference type="SAM" id="MobiDB-lite"/>
    </source>
</evidence>
<feature type="region of interest" description="Disordered" evidence="6">
    <location>
        <begin position="289"/>
        <end position="383"/>
    </location>
</feature>
<evidence type="ECO:0000256" key="5">
    <source>
        <dbReference type="ARBA" id="ARBA00023242"/>
    </source>
</evidence>
<keyword evidence="3" id="KW-0805">Transcription regulation</keyword>
<dbReference type="PANTHER" id="PTHR12228:SF0">
    <property type="entry name" value="TATA-BOX BINDING PROTEIN ASSOCIATED FACTOR 7"/>
    <property type="match status" value="1"/>
</dbReference>
<name>A0A166BG89_9AGAM</name>
<organism evidence="8 9">
    <name type="scientific">Athelia psychrophila</name>
    <dbReference type="NCBI Taxonomy" id="1759441"/>
    <lineage>
        <taxon>Eukaryota</taxon>
        <taxon>Fungi</taxon>
        <taxon>Dikarya</taxon>
        <taxon>Basidiomycota</taxon>
        <taxon>Agaricomycotina</taxon>
        <taxon>Agaricomycetes</taxon>
        <taxon>Agaricomycetidae</taxon>
        <taxon>Atheliales</taxon>
        <taxon>Atheliaceae</taxon>
        <taxon>Athelia</taxon>
    </lineage>
</organism>
<dbReference type="Proteomes" id="UP000076532">
    <property type="component" value="Unassembled WGS sequence"/>
</dbReference>
<keyword evidence="5" id="KW-0539">Nucleus</keyword>
<dbReference type="InterPro" id="IPR006751">
    <property type="entry name" value="TAFII55_prot_cons_reg"/>
</dbReference>
<evidence type="ECO:0000313" key="8">
    <source>
        <dbReference type="EMBL" id="KZP12616.1"/>
    </source>
</evidence>
<accession>A0A166BG89</accession>
<keyword evidence="9" id="KW-1185">Reference proteome</keyword>
<proteinExistence type="inferred from homology"/>
<feature type="compositionally biased region" description="Acidic residues" evidence="6">
    <location>
        <begin position="313"/>
        <end position="375"/>
    </location>
</feature>
<feature type="region of interest" description="Disordered" evidence="6">
    <location>
        <begin position="8"/>
        <end position="30"/>
    </location>
</feature>